<keyword evidence="10" id="KW-0408">Iron</keyword>
<proteinExistence type="predicted"/>
<feature type="transmembrane region" description="Helical" evidence="13">
    <location>
        <begin position="131"/>
        <end position="150"/>
    </location>
</feature>
<evidence type="ECO:0000256" key="11">
    <source>
        <dbReference type="ARBA" id="ARBA00023014"/>
    </source>
</evidence>
<evidence type="ECO:0000313" key="16">
    <source>
        <dbReference type="EMBL" id="CAB4738893.1"/>
    </source>
</evidence>
<dbReference type="InterPro" id="IPR050415">
    <property type="entry name" value="MRET"/>
</dbReference>
<dbReference type="InterPro" id="IPR001433">
    <property type="entry name" value="OxRdtase_FAD/NAD-bd"/>
</dbReference>
<evidence type="ECO:0000256" key="2">
    <source>
        <dbReference type="ARBA" id="ARBA00004141"/>
    </source>
</evidence>
<dbReference type="EMBL" id="CAFBMV010000003">
    <property type="protein sequence ID" value="CAB4917748.1"/>
    <property type="molecule type" value="Genomic_DNA"/>
</dbReference>
<dbReference type="Gene3D" id="2.40.30.10">
    <property type="entry name" value="Translation factors"/>
    <property type="match status" value="1"/>
</dbReference>
<evidence type="ECO:0000256" key="10">
    <source>
        <dbReference type="ARBA" id="ARBA00023004"/>
    </source>
</evidence>
<evidence type="ECO:0000256" key="1">
    <source>
        <dbReference type="ARBA" id="ARBA00001974"/>
    </source>
</evidence>
<comment type="cofactor">
    <cofactor evidence="1">
        <name>FAD</name>
        <dbReference type="ChEBI" id="CHEBI:57692"/>
    </cofactor>
</comment>
<dbReference type="EMBL" id="CAFBLE010000001">
    <property type="protein sequence ID" value="CAB4856040.1"/>
    <property type="molecule type" value="Genomic_DNA"/>
</dbReference>
<dbReference type="SUPFAM" id="SSF52343">
    <property type="entry name" value="Ferredoxin reductase-like, C-terminal NADP-linked domain"/>
    <property type="match status" value="1"/>
</dbReference>
<organism evidence="16">
    <name type="scientific">freshwater metagenome</name>
    <dbReference type="NCBI Taxonomy" id="449393"/>
    <lineage>
        <taxon>unclassified sequences</taxon>
        <taxon>metagenomes</taxon>
        <taxon>ecological metagenomes</taxon>
    </lineage>
</organism>
<keyword evidence="9" id="KW-0560">Oxidoreductase</keyword>
<dbReference type="InterPro" id="IPR039261">
    <property type="entry name" value="FNR_nucleotide-bd"/>
</dbReference>
<evidence type="ECO:0000256" key="13">
    <source>
        <dbReference type="SAM" id="Phobius"/>
    </source>
</evidence>
<gene>
    <name evidence="15" type="ORF">UFOPK2289_00373</name>
    <name evidence="16" type="ORF">UFOPK2822_00026</name>
    <name evidence="17" type="ORF">UFOPK3346_00147</name>
    <name evidence="18" type="ORF">UFOPK3670_00457</name>
    <name evidence="19" type="ORF">UFOPK4308_00647</name>
</gene>
<name>A0A6J6SW12_9ZZZZ</name>
<keyword evidence="8 13" id="KW-1133">Transmembrane helix</keyword>
<dbReference type="GO" id="GO:0050660">
    <property type="term" value="F:flavin adenine dinucleotide binding"/>
    <property type="evidence" value="ECO:0007669"/>
    <property type="project" value="TreeGrafter"/>
</dbReference>
<protein>
    <submittedName>
        <fullName evidence="16">Unannotated protein</fullName>
    </submittedName>
</protein>
<keyword evidence="6" id="KW-0479">Metal-binding</keyword>
<dbReference type="InterPro" id="IPR013130">
    <property type="entry name" value="Fe3_Rdtase_TM_dom"/>
</dbReference>
<dbReference type="PANTHER" id="PTHR47354">
    <property type="entry name" value="NADH OXIDOREDUCTASE HCR"/>
    <property type="match status" value="1"/>
</dbReference>
<dbReference type="Pfam" id="PF01794">
    <property type="entry name" value="Ferric_reduct"/>
    <property type="match status" value="1"/>
</dbReference>
<dbReference type="InterPro" id="IPR017938">
    <property type="entry name" value="Riboflavin_synthase-like_b-brl"/>
</dbReference>
<reference evidence="16" key="1">
    <citation type="submission" date="2020-05" db="EMBL/GenBank/DDBJ databases">
        <authorList>
            <person name="Chiriac C."/>
            <person name="Salcher M."/>
            <person name="Ghai R."/>
            <person name="Kavagutti S V."/>
        </authorList>
    </citation>
    <scope>NUCLEOTIDE SEQUENCE</scope>
</reference>
<evidence type="ECO:0000313" key="18">
    <source>
        <dbReference type="EMBL" id="CAB4917748.1"/>
    </source>
</evidence>
<evidence type="ECO:0000256" key="9">
    <source>
        <dbReference type="ARBA" id="ARBA00023002"/>
    </source>
</evidence>
<evidence type="ECO:0000256" key="6">
    <source>
        <dbReference type="ARBA" id="ARBA00022723"/>
    </source>
</evidence>
<evidence type="ECO:0000259" key="14">
    <source>
        <dbReference type="PROSITE" id="PS51384"/>
    </source>
</evidence>
<dbReference type="PANTHER" id="PTHR47354:SF8">
    <property type="entry name" value="1,2-PHENYLACETYL-COA EPOXIDASE, SUBUNIT E"/>
    <property type="match status" value="1"/>
</dbReference>
<feature type="transmembrane region" description="Helical" evidence="13">
    <location>
        <begin position="12"/>
        <end position="30"/>
    </location>
</feature>
<feature type="transmembrane region" description="Helical" evidence="13">
    <location>
        <begin position="194"/>
        <end position="215"/>
    </location>
</feature>
<evidence type="ECO:0000256" key="7">
    <source>
        <dbReference type="ARBA" id="ARBA00022827"/>
    </source>
</evidence>
<evidence type="ECO:0000313" key="17">
    <source>
        <dbReference type="EMBL" id="CAB4856040.1"/>
    </source>
</evidence>
<keyword evidence="4 13" id="KW-0812">Transmembrane</keyword>
<dbReference type="Pfam" id="PF00175">
    <property type="entry name" value="NAD_binding_1"/>
    <property type="match status" value="1"/>
</dbReference>
<evidence type="ECO:0000313" key="19">
    <source>
        <dbReference type="EMBL" id="CAB5056672.1"/>
    </source>
</evidence>
<keyword evidence="3" id="KW-0285">Flavoprotein</keyword>
<keyword evidence="11" id="KW-0411">Iron-sulfur</keyword>
<dbReference type="EMBL" id="CAEZWT010000006">
    <property type="protein sequence ID" value="CAB4659173.1"/>
    <property type="molecule type" value="Genomic_DNA"/>
</dbReference>
<evidence type="ECO:0000256" key="12">
    <source>
        <dbReference type="ARBA" id="ARBA00023136"/>
    </source>
</evidence>
<dbReference type="PROSITE" id="PS51384">
    <property type="entry name" value="FAD_FR"/>
    <property type="match status" value="1"/>
</dbReference>
<dbReference type="InterPro" id="IPR017927">
    <property type="entry name" value="FAD-bd_FR_type"/>
</dbReference>
<keyword evidence="12 13" id="KW-0472">Membrane</keyword>
<dbReference type="Gene3D" id="3.40.50.80">
    <property type="entry name" value="Nucleotide-binding domain of ferredoxin-NADP reductase (FNR) module"/>
    <property type="match status" value="1"/>
</dbReference>
<feature type="transmembrane region" description="Helical" evidence="13">
    <location>
        <begin position="50"/>
        <end position="70"/>
    </location>
</feature>
<evidence type="ECO:0000256" key="4">
    <source>
        <dbReference type="ARBA" id="ARBA00022692"/>
    </source>
</evidence>
<comment type="subcellular location">
    <subcellularLocation>
        <location evidence="2">Membrane</location>
        <topology evidence="2">Multi-pass membrane protein</topology>
    </subcellularLocation>
</comment>
<dbReference type="GO" id="GO:0016491">
    <property type="term" value="F:oxidoreductase activity"/>
    <property type="evidence" value="ECO:0007669"/>
    <property type="project" value="UniProtKB-KW"/>
</dbReference>
<keyword evidence="7" id="KW-0274">FAD</keyword>
<dbReference type="SUPFAM" id="SSF63380">
    <property type="entry name" value="Riboflavin synthase domain-like"/>
    <property type="match status" value="1"/>
</dbReference>
<dbReference type="GO" id="GO:0051537">
    <property type="term" value="F:2 iron, 2 sulfur cluster binding"/>
    <property type="evidence" value="ECO:0007669"/>
    <property type="project" value="UniProtKB-KW"/>
</dbReference>
<dbReference type="EMBL" id="CAFBQL010000003">
    <property type="protein sequence ID" value="CAB5056672.1"/>
    <property type="molecule type" value="Genomic_DNA"/>
</dbReference>
<dbReference type="GO" id="GO:0046872">
    <property type="term" value="F:metal ion binding"/>
    <property type="evidence" value="ECO:0007669"/>
    <property type="project" value="UniProtKB-KW"/>
</dbReference>
<dbReference type="EMBL" id="CAEZZC010000001">
    <property type="protein sequence ID" value="CAB4738893.1"/>
    <property type="molecule type" value="Genomic_DNA"/>
</dbReference>
<dbReference type="PRINTS" id="PR00410">
    <property type="entry name" value="PHEHYDRXLASE"/>
</dbReference>
<accession>A0A6J6SW12</accession>
<evidence type="ECO:0000256" key="5">
    <source>
        <dbReference type="ARBA" id="ARBA00022714"/>
    </source>
</evidence>
<keyword evidence="5" id="KW-0001">2Fe-2S</keyword>
<dbReference type="GO" id="GO:0016020">
    <property type="term" value="C:membrane"/>
    <property type="evidence" value="ECO:0007669"/>
    <property type="project" value="UniProtKB-SubCell"/>
</dbReference>
<feature type="domain" description="FAD-binding FR-type" evidence="14">
    <location>
        <begin position="220"/>
        <end position="320"/>
    </location>
</feature>
<sequence>MSHTARPARTAGVDWAALLTGLGLGLTISLELTTLRSSDISSVYASINTFSRLCALVGTYFALLGILLVARIPWVERGVGHDRLVTWHRKLGPYSLFLVGFHVLFITLGYAGQDHISLIVELWRLLHQYMWMWAALAGFIFMISAGVTSYKKARAKMSYETWWIIHIYTYLAIGLSFMHQVLNGPMFIEHPLNRLYWTLLYVSMAASIAIWRIGIPLLRSMRHNLRVEKVVIEGPGIISVIMRGRKLSKLAAEGGQFFGWRFFSRGHLLMSHPYSLSAAPTEHLLRITVKDLGDHSRSLAFIKPGTRVFVEGPYGAFTAGRSTRPHVVLVGGGVGITPIRAIIEEFRDGVQMDVIYRASKNEDLVLKEELDYLVSKSGGLMRVHYLVGPRKDHPMDAKTLRRLVPRFADSDIYICGPAPLVEAVRQASRDCGVPKNRFHDEAFAFHSE</sequence>
<dbReference type="AlphaFoldDB" id="A0A6J6SW12"/>
<evidence type="ECO:0000313" key="15">
    <source>
        <dbReference type="EMBL" id="CAB4659173.1"/>
    </source>
</evidence>
<feature type="transmembrane region" description="Helical" evidence="13">
    <location>
        <begin position="162"/>
        <end position="182"/>
    </location>
</feature>
<evidence type="ECO:0000256" key="3">
    <source>
        <dbReference type="ARBA" id="ARBA00022630"/>
    </source>
</evidence>
<evidence type="ECO:0000256" key="8">
    <source>
        <dbReference type="ARBA" id="ARBA00022989"/>
    </source>
</evidence>
<feature type="transmembrane region" description="Helical" evidence="13">
    <location>
        <begin position="91"/>
        <end position="111"/>
    </location>
</feature>